<dbReference type="EMBL" id="CAJVCH010125396">
    <property type="protein sequence ID" value="CAG7725672.1"/>
    <property type="molecule type" value="Genomic_DNA"/>
</dbReference>
<proteinExistence type="predicted"/>
<organism evidence="1 2">
    <name type="scientific">Allacma fusca</name>
    <dbReference type="NCBI Taxonomy" id="39272"/>
    <lineage>
        <taxon>Eukaryota</taxon>
        <taxon>Metazoa</taxon>
        <taxon>Ecdysozoa</taxon>
        <taxon>Arthropoda</taxon>
        <taxon>Hexapoda</taxon>
        <taxon>Collembola</taxon>
        <taxon>Symphypleona</taxon>
        <taxon>Sminthuridae</taxon>
        <taxon>Allacma</taxon>
    </lineage>
</organism>
<dbReference type="Proteomes" id="UP000708208">
    <property type="component" value="Unassembled WGS sequence"/>
</dbReference>
<evidence type="ECO:0000313" key="2">
    <source>
        <dbReference type="Proteomes" id="UP000708208"/>
    </source>
</evidence>
<reference evidence="1" key="1">
    <citation type="submission" date="2021-06" db="EMBL/GenBank/DDBJ databases">
        <authorList>
            <person name="Hodson N. C."/>
            <person name="Mongue J. A."/>
            <person name="Jaron S. K."/>
        </authorList>
    </citation>
    <scope>NUCLEOTIDE SEQUENCE</scope>
</reference>
<keyword evidence="2" id="KW-1185">Reference proteome</keyword>
<name>A0A8J2NTM5_9HEXA</name>
<sequence length="66" mass="7856">MTRVIVETRIIKIEGNIYLFFHRVLLEDKTRHSVLPMTKPQPPTQQEGIQLYEKPTQRYILYLSPS</sequence>
<evidence type="ECO:0000313" key="1">
    <source>
        <dbReference type="EMBL" id="CAG7725672.1"/>
    </source>
</evidence>
<gene>
    <name evidence="1" type="ORF">AFUS01_LOCUS14619</name>
</gene>
<dbReference type="AlphaFoldDB" id="A0A8J2NTM5"/>
<comment type="caution">
    <text evidence="1">The sequence shown here is derived from an EMBL/GenBank/DDBJ whole genome shotgun (WGS) entry which is preliminary data.</text>
</comment>
<accession>A0A8J2NTM5</accession>
<protein>
    <submittedName>
        <fullName evidence="1">Uncharacterized protein</fullName>
    </submittedName>
</protein>